<dbReference type="Proteomes" id="UP001499878">
    <property type="component" value="Unassembled WGS sequence"/>
</dbReference>
<keyword evidence="3" id="KW-1185">Reference proteome</keyword>
<accession>A0ABP9SY91</accession>
<protein>
    <recommendedName>
        <fullName evidence="1">GmrSD restriction endonucleases N-terminal domain-containing protein</fullName>
    </recommendedName>
</protein>
<organism evidence="2 3">
    <name type="scientific">Streptomyces thinghirensis</name>
    <dbReference type="NCBI Taxonomy" id="551547"/>
    <lineage>
        <taxon>Bacteria</taxon>
        <taxon>Bacillati</taxon>
        <taxon>Actinomycetota</taxon>
        <taxon>Actinomycetes</taxon>
        <taxon>Kitasatosporales</taxon>
        <taxon>Streptomycetaceae</taxon>
        <taxon>Streptomyces</taxon>
    </lineage>
</organism>
<dbReference type="RefSeq" id="WP_345626368.1">
    <property type="nucleotide sequence ID" value="NZ_BAABJR010000002.1"/>
</dbReference>
<gene>
    <name evidence="2" type="ORF">GCM10023323_07090</name>
</gene>
<evidence type="ECO:0000313" key="3">
    <source>
        <dbReference type="Proteomes" id="UP001499878"/>
    </source>
</evidence>
<dbReference type="EMBL" id="BAABJR010000002">
    <property type="protein sequence ID" value="GAA5204379.1"/>
    <property type="molecule type" value="Genomic_DNA"/>
</dbReference>
<evidence type="ECO:0000259" key="1">
    <source>
        <dbReference type="Pfam" id="PF03235"/>
    </source>
</evidence>
<evidence type="ECO:0000313" key="2">
    <source>
        <dbReference type="EMBL" id="GAA5204379.1"/>
    </source>
</evidence>
<dbReference type="Pfam" id="PF03235">
    <property type="entry name" value="GmrSD_N"/>
    <property type="match status" value="1"/>
</dbReference>
<dbReference type="InterPro" id="IPR004919">
    <property type="entry name" value="GmrSD_N"/>
</dbReference>
<proteinExistence type="predicted"/>
<dbReference type="PANTHER" id="PTHR39639:SF1">
    <property type="entry name" value="DUF262 DOMAIN-CONTAINING PROTEIN"/>
    <property type="match status" value="1"/>
</dbReference>
<name>A0ABP9SY91_9ACTN</name>
<sequence length="79" mass="8958">MIEDGSLELAPGFQRGRVWKPGQKSRLIESVLLQIPLPALYFAEDTDGLIRMVDGLQRLPTIHDPKVPEKSHRRSRIPS</sequence>
<reference evidence="3" key="1">
    <citation type="journal article" date="2019" name="Int. J. Syst. Evol. Microbiol.">
        <title>The Global Catalogue of Microorganisms (GCM) 10K type strain sequencing project: providing services to taxonomists for standard genome sequencing and annotation.</title>
        <authorList>
            <consortium name="The Broad Institute Genomics Platform"/>
            <consortium name="The Broad Institute Genome Sequencing Center for Infectious Disease"/>
            <person name="Wu L."/>
            <person name="Ma J."/>
        </authorList>
    </citation>
    <scope>NUCLEOTIDE SEQUENCE [LARGE SCALE GENOMIC DNA]</scope>
    <source>
        <strain evidence="3">JCM 18306</strain>
    </source>
</reference>
<feature type="domain" description="GmrSD restriction endonucleases N-terminal" evidence="1">
    <location>
        <begin position="9"/>
        <end position="62"/>
    </location>
</feature>
<comment type="caution">
    <text evidence="2">The sequence shown here is derived from an EMBL/GenBank/DDBJ whole genome shotgun (WGS) entry which is preliminary data.</text>
</comment>
<dbReference type="PANTHER" id="PTHR39639">
    <property type="entry name" value="CHROMOSOME 16, WHOLE GENOME SHOTGUN SEQUENCE"/>
    <property type="match status" value="1"/>
</dbReference>